<proteinExistence type="predicted"/>
<feature type="compositionally biased region" description="Pro residues" evidence="1">
    <location>
        <begin position="391"/>
        <end position="403"/>
    </location>
</feature>
<sequence length="518" mass="56767">MSLDLSLSGLLHPDQVLTPRQAAAWAQQLINHFRSNVITLPAFTLDLHEIPGYVALLETLLEHAGMLEQLLCRMLSFLPGNTVENVIAIIVAVHHQLHLLEAEEPHYILDSLTIITMSEYLADVVSYLDATEGWVRSDDYVRVRRGVDRSIAQMKNSLVSFLARRRDAAADGYASGHSVIDTPEDHYSTDAPDALSPFLSLVNSEQIPATLSWAEADSMVLIRNFRPLLVSHTLPYTNPESYTCRRSPSLSSETSASSGSSTACSDSPRPSLKGKERAQPEYTRSLSPAASDWSTSAEAGFPRRLPPVLGLSSSPEPLDSQEVGPGTRKRSRTDPQYQPPSRPKKRRVSLENHGLCGSPSDCDKHDAVAKRVRPFAERAVPLGKNLSPSIFPSPLPSPSPAPPERSRHASPEPGHDLFPPSVESTPHPHIIIPFDGYDTYEPSIGSAFEGDTATSSSCEVAWDVSTADGSDDHPIITQIDPPHGSGTDDLKARPAYPRNRRCFQGLLQTVKHLFHRRS</sequence>
<feature type="compositionally biased region" description="Polar residues" evidence="1">
    <location>
        <begin position="282"/>
        <end position="297"/>
    </location>
</feature>
<feature type="compositionally biased region" description="Basic and acidic residues" evidence="1">
    <location>
        <begin position="404"/>
        <end position="415"/>
    </location>
</feature>
<feature type="region of interest" description="Disordered" evidence="1">
    <location>
        <begin position="240"/>
        <end position="364"/>
    </location>
</feature>
<evidence type="ECO:0000256" key="1">
    <source>
        <dbReference type="SAM" id="MobiDB-lite"/>
    </source>
</evidence>
<evidence type="ECO:0000313" key="2">
    <source>
        <dbReference type="EMBL" id="RPD56161.1"/>
    </source>
</evidence>
<accession>A0A5C2RYQ1</accession>
<dbReference type="AlphaFoldDB" id="A0A5C2RYQ1"/>
<feature type="compositionally biased region" description="Low complexity" evidence="1">
    <location>
        <begin position="247"/>
        <end position="267"/>
    </location>
</feature>
<protein>
    <submittedName>
        <fullName evidence="2">Uncharacterized protein</fullName>
    </submittedName>
</protein>
<organism evidence="2 3">
    <name type="scientific">Lentinus tigrinus ALCF2SS1-6</name>
    <dbReference type="NCBI Taxonomy" id="1328759"/>
    <lineage>
        <taxon>Eukaryota</taxon>
        <taxon>Fungi</taxon>
        <taxon>Dikarya</taxon>
        <taxon>Basidiomycota</taxon>
        <taxon>Agaricomycotina</taxon>
        <taxon>Agaricomycetes</taxon>
        <taxon>Polyporales</taxon>
        <taxon>Polyporaceae</taxon>
        <taxon>Lentinus</taxon>
    </lineage>
</organism>
<dbReference type="OrthoDB" id="2758143at2759"/>
<evidence type="ECO:0000313" key="3">
    <source>
        <dbReference type="Proteomes" id="UP000313359"/>
    </source>
</evidence>
<gene>
    <name evidence="2" type="ORF">L227DRAFT_287861</name>
</gene>
<dbReference type="EMBL" id="ML122290">
    <property type="protein sequence ID" value="RPD56161.1"/>
    <property type="molecule type" value="Genomic_DNA"/>
</dbReference>
<feature type="region of interest" description="Disordered" evidence="1">
    <location>
        <begin position="466"/>
        <end position="492"/>
    </location>
</feature>
<name>A0A5C2RYQ1_9APHY</name>
<feature type="region of interest" description="Disordered" evidence="1">
    <location>
        <begin position="383"/>
        <end position="425"/>
    </location>
</feature>
<reference evidence="2" key="1">
    <citation type="journal article" date="2018" name="Genome Biol. Evol.">
        <title>Genomics and development of Lentinus tigrinus, a white-rot wood-decaying mushroom with dimorphic fruiting bodies.</title>
        <authorList>
            <person name="Wu B."/>
            <person name="Xu Z."/>
            <person name="Knudson A."/>
            <person name="Carlson A."/>
            <person name="Chen N."/>
            <person name="Kovaka S."/>
            <person name="LaButti K."/>
            <person name="Lipzen A."/>
            <person name="Pennachio C."/>
            <person name="Riley R."/>
            <person name="Schakwitz W."/>
            <person name="Umezawa K."/>
            <person name="Ohm R.A."/>
            <person name="Grigoriev I.V."/>
            <person name="Nagy L.G."/>
            <person name="Gibbons J."/>
            <person name="Hibbett D."/>
        </authorList>
    </citation>
    <scope>NUCLEOTIDE SEQUENCE [LARGE SCALE GENOMIC DNA]</scope>
    <source>
        <strain evidence="2">ALCF2SS1-6</strain>
    </source>
</reference>
<keyword evidence="3" id="KW-1185">Reference proteome</keyword>
<dbReference type="Proteomes" id="UP000313359">
    <property type="component" value="Unassembled WGS sequence"/>
</dbReference>